<evidence type="ECO:0000256" key="2">
    <source>
        <dbReference type="PROSITE-ProRule" id="PRU00176"/>
    </source>
</evidence>
<dbReference type="Proteomes" id="UP000008144">
    <property type="component" value="Chromosome 8"/>
</dbReference>
<dbReference type="HOGENOM" id="CLU_012062_28_1_1"/>
<dbReference type="SUPFAM" id="SSF54928">
    <property type="entry name" value="RNA-binding domain, RBD"/>
    <property type="match status" value="1"/>
</dbReference>
<dbReference type="Gene3D" id="3.30.70.330">
    <property type="match status" value="1"/>
</dbReference>
<dbReference type="GeneTree" id="ENSGT00940000175222"/>
<feature type="compositionally biased region" description="Polar residues" evidence="3">
    <location>
        <begin position="144"/>
        <end position="153"/>
    </location>
</feature>
<keyword evidence="1 2" id="KW-0694">RNA-binding</keyword>
<dbReference type="InterPro" id="IPR035979">
    <property type="entry name" value="RBD_domain_sf"/>
</dbReference>
<feature type="compositionally biased region" description="Basic and acidic residues" evidence="3">
    <location>
        <begin position="162"/>
        <end position="191"/>
    </location>
</feature>
<dbReference type="PROSITE" id="PS50102">
    <property type="entry name" value="RRM"/>
    <property type="match status" value="1"/>
</dbReference>
<evidence type="ECO:0000313" key="6">
    <source>
        <dbReference type="Proteomes" id="UP000008144"/>
    </source>
</evidence>
<dbReference type="GO" id="GO:0005681">
    <property type="term" value="C:spliceosomal complex"/>
    <property type="evidence" value="ECO:0000318"/>
    <property type="project" value="GO_Central"/>
</dbReference>
<dbReference type="InterPro" id="IPR000504">
    <property type="entry name" value="RRM_dom"/>
</dbReference>
<dbReference type="SMART" id="SM00360">
    <property type="entry name" value="RRM"/>
    <property type="match status" value="1"/>
</dbReference>
<name>H2XX28_CIOIN</name>
<dbReference type="Ensembl" id="ENSCINT00000032535.1">
    <property type="protein sequence ID" value="ENSCINP00000034212.1"/>
    <property type="gene ID" value="ENSCING00000020612.1"/>
</dbReference>
<dbReference type="InterPro" id="IPR012677">
    <property type="entry name" value="Nucleotide-bd_a/b_plait_sf"/>
</dbReference>
<evidence type="ECO:0000259" key="4">
    <source>
        <dbReference type="PROSITE" id="PS50102"/>
    </source>
</evidence>
<feature type="domain" description="RRM" evidence="4">
    <location>
        <begin position="5"/>
        <end position="83"/>
    </location>
</feature>
<evidence type="ECO:0000313" key="5">
    <source>
        <dbReference type="Ensembl" id="ENSCINP00000034212.1"/>
    </source>
</evidence>
<dbReference type="OMA" id="GVPNMYQ"/>
<dbReference type="AlphaFoldDB" id="H2XX28"/>
<reference evidence="5" key="2">
    <citation type="journal article" date="2008" name="Genome Biol.">
        <title>Improved genome assembly and evidence-based global gene model set for the chordate Ciona intestinalis: new insight into intron and operon populations.</title>
        <authorList>
            <person name="Satou Y."/>
            <person name="Mineta K."/>
            <person name="Ogasawara M."/>
            <person name="Sasakura Y."/>
            <person name="Shoguchi E."/>
            <person name="Ueno K."/>
            <person name="Yamada L."/>
            <person name="Matsumoto J."/>
            <person name="Wasserscheid J."/>
            <person name="Dewar K."/>
            <person name="Wiley G.B."/>
            <person name="Macmil S.L."/>
            <person name="Roe B.A."/>
            <person name="Zeller R.W."/>
            <person name="Hastings K.E."/>
            <person name="Lemaire P."/>
            <person name="Lindquist E."/>
            <person name="Endo T."/>
            <person name="Hotta K."/>
            <person name="Inaba K."/>
        </authorList>
    </citation>
    <scope>NUCLEOTIDE SEQUENCE [LARGE SCALE GENOMIC DNA]</scope>
    <source>
        <strain evidence="5">wild type</strain>
    </source>
</reference>
<evidence type="ECO:0000256" key="1">
    <source>
        <dbReference type="ARBA" id="ARBA00022884"/>
    </source>
</evidence>
<dbReference type="Pfam" id="PF00076">
    <property type="entry name" value="RRM_1"/>
    <property type="match status" value="1"/>
</dbReference>
<dbReference type="FunCoup" id="H2XX28">
    <property type="interactions" value="82"/>
</dbReference>
<keyword evidence="6" id="KW-1185">Reference proteome</keyword>
<proteinExistence type="predicted"/>
<dbReference type="GO" id="GO:0003723">
    <property type="term" value="F:RNA binding"/>
    <property type="evidence" value="ECO:0000318"/>
    <property type="project" value="GO_Central"/>
</dbReference>
<reference evidence="6" key="1">
    <citation type="journal article" date="2002" name="Science">
        <title>The draft genome of Ciona intestinalis: insights into chordate and vertebrate origins.</title>
        <authorList>
            <person name="Dehal P."/>
            <person name="Satou Y."/>
            <person name="Campbell R.K."/>
            <person name="Chapman J."/>
            <person name="Degnan B."/>
            <person name="De Tomaso A."/>
            <person name="Davidson B."/>
            <person name="Di Gregorio A."/>
            <person name="Gelpke M."/>
            <person name="Goodstein D.M."/>
            <person name="Harafuji N."/>
            <person name="Hastings K.E."/>
            <person name="Ho I."/>
            <person name="Hotta K."/>
            <person name="Huang W."/>
            <person name="Kawashima T."/>
            <person name="Lemaire P."/>
            <person name="Martinez D."/>
            <person name="Meinertzhagen I.A."/>
            <person name="Necula S."/>
            <person name="Nonaka M."/>
            <person name="Putnam N."/>
            <person name="Rash S."/>
            <person name="Saiga H."/>
            <person name="Satake M."/>
            <person name="Terry A."/>
            <person name="Yamada L."/>
            <person name="Wang H.G."/>
            <person name="Awazu S."/>
            <person name="Azumi K."/>
            <person name="Boore J."/>
            <person name="Branno M."/>
            <person name="Chin-Bow S."/>
            <person name="DeSantis R."/>
            <person name="Doyle S."/>
            <person name="Francino P."/>
            <person name="Keys D.N."/>
            <person name="Haga S."/>
            <person name="Hayashi H."/>
            <person name="Hino K."/>
            <person name="Imai K.S."/>
            <person name="Inaba K."/>
            <person name="Kano S."/>
            <person name="Kobayashi K."/>
            <person name="Kobayashi M."/>
            <person name="Lee B.I."/>
            <person name="Makabe K.W."/>
            <person name="Manohar C."/>
            <person name="Matassi G."/>
            <person name="Medina M."/>
            <person name="Mochizuki Y."/>
            <person name="Mount S."/>
            <person name="Morishita T."/>
            <person name="Miura S."/>
            <person name="Nakayama A."/>
            <person name="Nishizaka S."/>
            <person name="Nomoto H."/>
            <person name="Ohta F."/>
            <person name="Oishi K."/>
            <person name="Rigoutsos I."/>
            <person name="Sano M."/>
            <person name="Sasaki A."/>
            <person name="Sasakura Y."/>
            <person name="Shoguchi E."/>
            <person name="Shin-i T."/>
            <person name="Spagnuolo A."/>
            <person name="Stainier D."/>
            <person name="Suzuki M.M."/>
            <person name="Tassy O."/>
            <person name="Takatori N."/>
            <person name="Tokuoka M."/>
            <person name="Yagi K."/>
            <person name="Yoshizaki F."/>
            <person name="Wada S."/>
            <person name="Zhang C."/>
            <person name="Hyatt P.D."/>
            <person name="Larimer F."/>
            <person name="Detter C."/>
            <person name="Doggett N."/>
            <person name="Glavina T."/>
            <person name="Hawkins T."/>
            <person name="Richardson P."/>
            <person name="Lucas S."/>
            <person name="Kohara Y."/>
            <person name="Levine M."/>
            <person name="Satoh N."/>
            <person name="Rokhsar D.S."/>
        </authorList>
    </citation>
    <scope>NUCLEOTIDE SEQUENCE [LARGE SCALE GENOMIC DNA]</scope>
</reference>
<feature type="region of interest" description="Disordered" evidence="3">
    <location>
        <begin position="82"/>
        <end position="201"/>
    </location>
</feature>
<sequence length="201" mass="22579">ESLDARIFIGGLDLDCSEQDLEKAFGMFGDISQVMVLRDRETNVSRGFAFMSFESQDSADEAIRRMHGVEIMGRCVTVRKAERQAAMADRPRSKRGGFRGGRGGERRGGFQNSRRGYRGSQRGFGDSRSYGDSKSFGESRSYSDSRSGNNYNGSRPMGGGYDEQKRDYNPAPRYESHRDETYGSRGYEDRYSGNNSRTEVA</sequence>
<dbReference type="EMBL" id="EAAA01002665">
    <property type="status" value="NOT_ANNOTATED_CDS"/>
    <property type="molecule type" value="Genomic_DNA"/>
</dbReference>
<dbReference type="InterPro" id="IPR050441">
    <property type="entry name" value="RBM"/>
</dbReference>
<dbReference type="STRING" id="7719.ENSCINP00000034212"/>
<reference evidence="5" key="4">
    <citation type="submission" date="2025-09" db="UniProtKB">
        <authorList>
            <consortium name="Ensembl"/>
        </authorList>
    </citation>
    <scope>IDENTIFICATION</scope>
</reference>
<dbReference type="PANTHER" id="PTHR48034">
    <property type="entry name" value="TRANSFORMER-2 SEX-DETERMINING PROTEIN-RELATED"/>
    <property type="match status" value="1"/>
</dbReference>
<accession>H2XX28</accession>
<reference evidence="5" key="3">
    <citation type="submission" date="2025-08" db="UniProtKB">
        <authorList>
            <consortium name="Ensembl"/>
        </authorList>
    </citation>
    <scope>IDENTIFICATION</scope>
</reference>
<organism evidence="5 6">
    <name type="scientific">Ciona intestinalis</name>
    <name type="common">Transparent sea squirt</name>
    <name type="synonym">Ascidia intestinalis</name>
    <dbReference type="NCBI Taxonomy" id="7719"/>
    <lineage>
        <taxon>Eukaryota</taxon>
        <taxon>Metazoa</taxon>
        <taxon>Chordata</taxon>
        <taxon>Tunicata</taxon>
        <taxon>Ascidiacea</taxon>
        <taxon>Phlebobranchia</taxon>
        <taxon>Cionidae</taxon>
        <taxon>Ciona</taxon>
    </lineage>
</organism>
<dbReference type="GO" id="GO:0048026">
    <property type="term" value="P:positive regulation of mRNA splicing, via spliceosome"/>
    <property type="evidence" value="ECO:0000318"/>
    <property type="project" value="GO_Central"/>
</dbReference>
<feature type="compositionally biased region" description="Polar residues" evidence="3">
    <location>
        <begin position="192"/>
        <end position="201"/>
    </location>
</feature>
<feature type="compositionally biased region" description="Basic and acidic residues" evidence="3">
    <location>
        <begin position="129"/>
        <end position="143"/>
    </location>
</feature>
<protein>
    <recommendedName>
        <fullName evidence="4">RRM domain-containing protein</fullName>
    </recommendedName>
</protein>
<evidence type="ECO:0000256" key="3">
    <source>
        <dbReference type="SAM" id="MobiDB-lite"/>
    </source>
</evidence>
<dbReference type="InParanoid" id="H2XX28"/>